<evidence type="ECO:0000313" key="3">
    <source>
        <dbReference type="Proteomes" id="UP000029548"/>
    </source>
</evidence>
<accession>A0A095Y2X2</accession>
<feature type="transmembrane region" description="Helical" evidence="1">
    <location>
        <begin position="74"/>
        <end position="96"/>
    </location>
</feature>
<feature type="transmembrane region" description="Helical" evidence="1">
    <location>
        <begin position="25"/>
        <end position="46"/>
    </location>
</feature>
<gene>
    <name evidence="2" type="ORF">HMPREF1650_07725</name>
</gene>
<dbReference type="EMBL" id="JRNE01000055">
    <property type="protein sequence ID" value="KGF16371.1"/>
    <property type="molecule type" value="Genomic_DNA"/>
</dbReference>
<keyword evidence="1" id="KW-1133">Transmembrane helix</keyword>
<keyword evidence="1" id="KW-0472">Membrane</keyword>
<proteinExistence type="predicted"/>
<dbReference type="Proteomes" id="UP000029548">
    <property type="component" value="Unassembled WGS sequence"/>
</dbReference>
<name>A0A095Y2X2_9CORY</name>
<sequence length="180" mass="18511">MSMKSSADPTPHRTTPYHAAQASRLWRIAVGVYLPALALTVATAILNWDRMIEAAQSGTTGTIVPTESQAQTSVLISVAFATILQGAVALACWLLAGKLLHGSVAARMILSIAATVFTINAVLSLIALATGANQVGAGSGAAEFIDGTVTVLIAVASAIAAWATIQSYRGPDNRAFFATT</sequence>
<reference evidence="2 3" key="1">
    <citation type="submission" date="2014-07" db="EMBL/GenBank/DDBJ databases">
        <authorList>
            <person name="McCorrison J."/>
            <person name="Sanka R."/>
            <person name="Torralba M."/>
            <person name="Gillis M."/>
            <person name="Haft D.H."/>
            <person name="Methe B."/>
            <person name="Sutton G."/>
            <person name="Nelson K.E."/>
        </authorList>
    </citation>
    <scope>NUCLEOTIDE SEQUENCE [LARGE SCALE GENOMIC DNA]</scope>
    <source>
        <strain evidence="2 3">DNF00450</strain>
    </source>
</reference>
<dbReference type="eggNOG" id="ENOG5032P50">
    <property type="taxonomic scope" value="Bacteria"/>
</dbReference>
<keyword evidence="1" id="KW-0812">Transmembrane</keyword>
<protein>
    <submittedName>
        <fullName evidence="2">Uncharacterized protein</fullName>
    </submittedName>
</protein>
<comment type="caution">
    <text evidence="2">The sequence shown here is derived from an EMBL/GenBank/DDBJ whole genome shotgun (WGS) entry which is preliminary data.</text>
</comment>
<feature type="transmembrane region" description="Helical" evidence="1">
    <location>
        <begin position="108"/>
        <end position="132"/>
    </location>
</feature>
<feature type="transmembrane region" description="Helical" evidence="1">
    <location>
        <begin position="144"/>
        <end position="165"/>
    </location>
</feature>
<organism evidence="2 3">
    <name type="scientific">Corynebacterium freneyi DNF00450</name>
    <dbReference type="NCBI Taxonomy" id="1287475"/>
    <lineage>
        <taxon>Bacteria</taxon>
        <taxon>Bacillati</taxon>
        <taxon>Actinomycetota</taxon>
        <taxon>Actinomycetes</taxon>
        <taxon>Mycobacteriales</taxon>
        <taxon>Corynebacteriaceae</taxon>
        <taxon>Corynebacterium</taxon>
    </lineage>
</organism>
<evidence type="ECO:0000256" key="1">
    <source>
        <dbReference type="SAM" id="Phobius"/>
    </source>
</evidence>
<dbReference type="AlphaFoldDB" id="A0A095Y2X2"/>
<evidence type="ECO:0000313" key="2">
    <source>
        <dbReference type="EMBL" id="KGF16371.1"/>
    </source>
</evidence>